<sequence length="360" mass="40324">MPGLSKLGPHGFNKPDTADESYFTKSKSSLTHSLKWSREIAVGVPAGGLLNTRQVVSDHSPGLGDKGSHESDNDLAAMVRDFIENGSVGHDGSCHSSDSDPGTPSILKLAENIKALKASITPVERNLLYLVHHRIESIKAIELVCLSDSVCKCSCIRNLFVKHLRSRGYNAAVCKSEWKGFEENHEKVPGGEYEYMDVILEGDEGAPVRLIIDIDFQSHFEIARPTDSYGRILKSLPMIYVGGTVKLDRMLQLMVEAAKFSLKQNAMPLPPWRALGYLRAKWFSPYKRMDIETQSKHCTRSFHIDRRSADYCSKQLRRLKAYMLGEVDSGRDSGRGMLKTIPLERNRGMLSERRPNIFKA</sequence>
<evidence type="ECO:0000313" key="1">
    <source>
        <dbReference type="EMBL" id="JAG93463.1"/>
    </source>
</evidence>
<dbReference type="EMBL" id="GCKF01046770">
    <property type="protein sequence ID" value="JAG93463.1"/>
    <property type="molecule type" value="Transcribed_RNA"/>
</dbReference>
<dbReference type="Pfam" id="PF04720">
    <property type="entry name" value="PDDEXK_6"/>
    <property type="match status" value="1"/>
</dbReference>
<accession>A0A0D6QU04</accession>
<dbReference type="InterPro" id="IPR006502">
    <property type="entry name" value="PDDEXK-like"/>
</dbReference>
<name>A0A0D6QU04_ARACU</name>
<dbReference type="PANTHER" id="PTHR31579">
    <property type="entry name" value="OS03G0796600 PROTEIN"/>
    <property type="match status" value="1"/>
</dbReference>
<dbReference type="PANTHER" id="PTHR31579:SF39">
    <property type="entry name" value="OS01G0973600 PROTEIN"/>
    <property type="match status" value="1"/>
</dbReference>
<organism evidence="1">
    <name type="scientific">Araucaria cunninghamii</name>
    <name type="common">Hoop pine</name>
    <name type="synonym">Moreton Bay pine</name>
    <dbReference type="NCBI Taxonomy" id="56994"/>
    <lineage>
        <taxon>Eukaryota</taxon>
        <taxon>Viridiplantae</taxon>
        <taxon>Streptophyta</taxon>
        <taxon>Embryophyta</taxon>
        <taxon>Tracheophyta</taxon>
        <taxon>Spermatophyta</taxon>
        <taxon>Pinopsida</taxon>
        <taxon>Pinidae</taxon>
        <taxon>Conifers II</taxon>
        <taxon>Araucariales</taxon>
        <taxon>Araucariaceae</taxon>
        <taxon>Araucaria</taxon>
    </lineage>
</organism>
<dbReference type="AlphaFoldDB" id="A0A0D6QU04"/>
<dbReference type="NCBIfam" id="TIGR01615">
    <property type="entry name" value="A_thal_3542"/>
    <property type="match status" value="1"/>
</dbReference>
<protein>
    <recommendedName>
        <fullName evidence="2">DUF506 domain-containing protein</fullName>
    </recommendedName>
</protein>
<evidence type="ECO:0008006" key="2">
    <source>
        <dbReference type="Google" id="ProtNLM"/>
    </source>
</evidence>
<proteinExistence type="predicted"/>
<reference evidence="1" key="1">
    <citation type="submission" date="2015-03" db="EMBL/GenBank/DDBJ databases">
        <title>A transcriptome of Araucaria cunninghamii, an australian fine timber species.</title>
        <authorList>
            <person name="Jing Yi C.J.Y."/>
            <person name="Yin San L.Y.S."/>
            <person name="Abdul Karim S.S."/>
            <person name="Wan Azmi N.N."/>
            <person name="Hercus R.R."/>
            <person name="Croft L.L."/>
        </authorList>
    </citation>
    <scope>NUCLEOTIDE SEQUENCE</scope>
    <source>
        <strain evidence="1">MI0301</strain>
        <tissue evidence="1">Leaf</tissue>
    </source>
</reference>